<organism evidence="2 3">
    <name type="scientific">Candidatus Magasanikbacteria bacterium CG_4_9_14_3_um_filter_32_9</name>
    <dbReference type="NCBI Taxonomy" id="1974644"/>
    <lineage>
        <taxon>Bacteria</taxon>
        <taxon>Candidatus Magasanikiibacteriota</taxon>
    </lineage>
</organism>
<evidence type="ECO:0000256" key="1">
    <source>
        <dbReference type="SAM" id="Phobius"/>
    </source>
</evidence>
<name>A0A2M7Z7G8_9BACT</name>
<dbReference type="Proteomes" id="UP000230843">
    <property type="component" value="Unassembled WGS sequence"/>
</dbReference>
<proteinExistence type="predicted"/>
<comment type="caution">
    <text evidence="2">The sequence shown here is derived from an EMBL/GenBank/DDBJ whole genome shotgun (WGS) entry which is preliminary data.</text>
</comment>
<keyword evidence="1" id="KW-0472">Membrane</keyword>
<accession>A0A2M7Z7G8</accession>
<dbReference type="EMBL" id="PFVJ01000022">
    <property type="protein sequence ID" value="PJA90160.1"/>
    <property type="molecule type" value="Genomic_DNA"/>
</dbReference>
<evidence type="ECO:0000313" key="3">
    <source>
        <dbReference type="Proteomes" id="UP000230843"/>
    </source>
</evidence>
<gene>
    <name evidence="2" type="ORF">CO137_00935</name>
</gene>
<keyword evidence="1" id="KW-1133">Transmembrane helix</keyword>
<reference evidence="3" key="1">
    <citation type="submission" date="2017-09" db="EMBL/GenBank/DDBJ databases">
        <title>Depth-based differentiation of microbial function through sediment-hosted aquifers and enrichment of novel symbionts in the deep terrestrial subsurface.</title>
        <authorList>
            <person name="Probst A.J."/>
            <person name="Ladd B."/>
            <person name="Jarett J.K."/>
            <person name="Geller-Mcgrath D.E."/>
            <person name="Sieber C.M.K."/>
            <person name="Emerson J.B."/>
            <person name="Anantharaman K."/>
            <person name="Thomas B.C."/>
            <person name="Malmstrom R."/>
            <person name="Stieglmeier M."/>
            <person name="Klingl A."/>
            <person name="Woyke T."/>
            <person name="Ryan C.M."/>
            <person name="Banfield J.F."/>
        </authorList>
    </citation>
    <scope>NUCLEOTIDE SEQUENCE [LARGE SCALE GENOMIC DNA]</scope>
</reference>
<sequence length="167" mass="19591">MPEQITEKTLIGDIQHEWTIQEYEQRSRSRAWYVLAIVFGIGMILFGIFTGNFLFSLIIILFSIILFLQSHQPAPQISFKISELGIIVGNRFYPFSELTEFFIVYNPLEDVKTLFIETKSVLRPILRVPLLDENPLEIKQILSQYLSENIEKEEPLSDRLARNWRIL</sequence>
<evidence type="ECO:0008006" key="4">
    <source>
        <dbReference type="Google" id="ProtNLM"/>
    </source>
</evidence>
<protein>
    <recommendedName>
        <fullName evidence="4">DUF5673 domain-containing protein</fullName>
    </recommendedName>
</protein>
<feature type="transmembrane region" description="Helical" evidence="1">
    <location>
        <begin position="31"/>
        <end position="48"/>
    </location>
</feature>
<evidence type="ECO:0000313" key="2">
    <source>
        <dbReference type="EMBL" id="PJA90160.1"/>
    </source>
</evidence>
<keyword evidence="1" id="KW-0812">Transmembrane</keyword>
<dbReference type="AlphaFoldDB" id="A0A2M7Z7G8"/>